<evidence type="ECO:0000313" key="2">
    <source>
        <dbReference type="EMBL" id="KAK7879813.1"/>
    </source>
</evidence>
<evidence type="ECO:0000313" key="3">
    <source>
        <dbReference type="Proteomes" id="UP001460270"/>
    </source>
</evidence>
<dbReference type="Proteomes" id="UP001460270">
    <property type="component" value="Unassembled WGS sequence"/>
</dbReference>
<feature type="region of interest" description="Disordered" evidence="1">
    <location>
        <begin position="120"/>
        <end position="145"/>
    </location>
</feature>
<protein>
    <submittedName>
        <fullName evidence="2">Uncharacterized protein</fullName>
    </submittedName>
</protein>
<comment type="caution">
    <text evidence="2">The sequence shown here is derived from an EMBL/GenBank/DDBJ whole genome shotgun (WGS) entry which is preliminary data.</text>
</comment>
<accession>A0AAW0MIJ5</accession>
<reference evidence="3" key="1">
    <citation type="submission" date="2024-04" db="EMBL/GenBank/DDBJ databases">
        <title>Salinicola lusitanus LLJ914,a marine bacterium isolated from the Okinawa Trough.</title>
        <authorList>
            <person name="Li J."/>
        </authorList>
    </citation>
    <scope>NUCLEOTIDE SEQUENCE [LARGE SCALE GENOMIC DNA]</scope>
</reference>
<sequence length="169" mass="19105">MKKEPDDVGEKVKGEYYICSVSVSDHGSEIKYNPFAKAFLDAKERFGLVVVSGLRRRAYPYHHHGYKHHGYHGYPGRHTPYPTPLLQPRPQHPALSVELRRHKPRLLALLLAGTDQSAARASCSRPVTAEEAGLRGPRDTPTPSDWFQRGVVVATVETKIQKRIRQTKM</sequence>
<name>A0AAW0MIJ5_9GOBI</name>
<organism evidence="2 3">
    <name type="scientific">Mugilogobius chulae</name>
    <name type="common">yellowstripe goby</name>
    <dbReference type="NCBI Taxonomy" id="88201"/>
    <lineage>
        <taxon>Eukaryota</taxon>
        <taxon>Metazoa</taxon>
        <taxon>Chordata</taxon>
        <taxon>Craniata</taxon>
        <taxon>Vertebrata</taxon>
        <taxon>Euteleostomi</taxon>
        <taxon>Actinopterygii</taxon>
        <taxon>Neopterygii</taxon>
        <taxon>Teleostei</taxon>
        <taxon>Neoteleostei</taxon>
        <taxon>Acanthomorphata</taxon>
        <taxon>Gobiaria</taxon>
        <taxon>Gobiiformes</taxon>
        <taxon>Gobioidei</taxon>
        <taxon>Gobiidae</taxon>
        <taxon>Gobionellinae</taxon>
        <taxon>Mugilogobius</taxon>
    </lineage>
</organism>
<keyword evidence="3" id="KW-1185">Reference proteome</keyword>
<gene>
    <name evidence="2" type="ORF">WMY93_033519</name>
</gene>
<evidence type="ECO:0000256" key="1">
    <source>
        <dbReference type="SAM" id="MobiDB-lite"/>
    </source>
</evidence>
<proteinExistence type="predicted"/>
<dbReference type="AlphaFoldDB" id="A0AAW0MIJ5"/>
<dbReference type="EMBL" id="JBBPFD010000196">
    <property type="protein sequence ID" value="KAK7879813.1"/>
    <property type="molecule type" value="Genomic_DNA"/>
</dbReference>